<sequence>MQIAALPFFVELHRCNFREMVSRWQKANTNIG</sequence>
<name>A0A8S5MBX3_9CAUD</name>
<proteinExistence type="predicted"/>
<organism evidence="1">
    <name type="scientific">Siphoviridae sp. ctHjy10</name>
    <dbReference type="NCBI Taxonomy" id="2826234"/>
    <lineage>
        <taxon>Viruses</taxon>
        <taxon>Duplodnaviria</taxon>
        <taxon>Heunggongvirae</taxon>
        <taxon>Uroviricota</taxon>
        <taxon>Caudoviricetes</taxon>
    </lineage>
</organism>
<accession>A0A8S5MBX3</accession>
<dbReference type="EMBL" id="BK014871">
    <property type="protein sequence ID" value="DAD79734.1"/>
    <property type="molecule type" value="Genomic_DNA"/>
</dbReference>
<reference evidence="1" key="1">
    <citation type="journal article" date="2021" name="Proc. Natl. Acad. Sci. U.S.A.">
        <title>A Catalog of Tens of Thousands of Viruses from Human Metagenomes Reveals Hidden Associations with Chronic Diseases.</title>
        <authorList>
            <person name="Tisza M.J."/>
            <person name="Buck C.B."/>
        </authorList>
    </citation>
    <scope>NUCLEOTIDE SEQUENCE</scope>
    <source>
        <strain evidence="1">CtHjy10</strain>
    </source>
</reference>
<evidence type="ECO:0000313" key="1">
    <source>
        <dbReference type="EMBL" id="DAD79734.1"/>
    </source>
</evidence>
<protein>
    <submittedName>
        <fullName evidence="1">Uncharacterized protein</fullName>
    </submittedName>
</protein>